<evidence type="ECO:0000313" key="1">
    <source>
        <dbReference type="EMBL" id="CAB5218973.1"/>
    </source>
</evidence>
<sequence>MNLVAVRQGLAAALETISGLRVFDYVPDSAPTPAAIVEPLEITYGAAMQDGLHNLRGYVTVFDGRMSDRSSQDRVDAYVASSGAQSVKAAIEADTTLDGSCQTLQVTGAQPRSVTMQGIEYNAYRFEVLIYG</sequence>
<gene>
    <name evidence="1" type="ORF">UFOVP227_16</name>
</gene>
<reference evidence="1" key="1">
    <citation type="submission" date="2020-05" db="EMBL/GenBank/DDBJ databases">
        <authorList>
            <person name="Chiriac C."/>
            <person name="Salcher M."/>
            <person name="Ghai R."/>
            <person name="Kavagutti S V."/>
        </authorList>
    </citation>
    <scope>NUCLEOTIDE SEQUENCE</scope>
</reference>
<dbReference type="EMBL" id="LR798274">
    <property type="protein sequence ID" value="CAB5218973.1"/>
    <property type="molecule type" value="Genomic_DNA"/>
</dbReference>
<protein>
    <recommendedName>
        <fullName evidence="2">Tail completion protein</fullName>
    </recommendedName>
</protein>
<accession>A0A6J7WUR7</accession>
<evidence type="ECO:0008006" key="2">
    <source>
        <dbReference type="Google" id="ProtNLM"/>
    </source>
</evidence>
<organism evidence="1">
    <name type="scientific">uncultured Caudovirales phage</name>
    <dbReference type="NCBI Taxonomy" id="2100421"/>
    <lineage>
        <taxon>Viruses</taxon>
        <taxon>Duplodnaviria</taxon>
        <taxon>Heunggongvirae</taxon>
        <taxon>Uroviricota</taxon>
        <taxon>Caudoviricetes</taxon>
        <taxon>Peduoviridae</taxon>
        <taxon>Maltschvirus</taxon>
        <taxon>Maltschvirus maltsch</taxon>
    </lineage>
</organism>
<name>A0A6J7WUR7_9CAUD</name>
<proteinExistence type="predicted"/>